<dbReference type="Proteomes" id="UP000228945">
    <property type="component" value="Chromosome"/>
</dbReference>
<reference evidence="3 4" key="1">
    <citation type="submission" date="2017-10" db="EMBL/GenBank/DDBJ databases">
        <title>Genome sequence of Caulobacter mirabilis FWC38.</title>
        <authorList>
            <person name="Fiebig A."/>
            <person name="Crosson S."/>
        </authorList>
    </citation>
    <scope>NUCLEOTIDE SEQUENCE [LARGE SCALE GENOMIC DNA]</scope>
    <source>
        <strain evidence="3 4">FWC 38</strain>
    </source>
</reference>
<keyword evidence="4" id="KW-1185">Reference proteome</keyword>
<name>A0A2D2AYC6_9CAUL</name>
<organism evidence="3 4">
    <name type="scientific">Caulobacter mirabilis</name>
    <dbReference type="NCBI Taxonomy" id="69666"/>
    <lineage>
        <taxon>Bacteria</taxon>
        <taxon>Pseudomonadati</taxon>
        <taxon>Pseudomonadota</taxon>
        <taxon>Alphaproteobacteria</taxon>
        <taxon>Caulobacterales</taxon>
        <taxon>Caulobacteraceae</taxon>
        <taxon>Caulobacter</taxon>
    </lineage>
</organism>
<dbReference type="Pfam" id="PF03364">
    <property type="entry name" value="Polyketide_cyc"/>
    <property type="match status" value="1"/>
</dbReference>
<feature type="domain" description="Coenzyme Q-binding protein COQ10 START" evidence="2">
    <location>
        <begin position="9"/>
        <end position="138"/>
    </location>
</feature>
<dbReference type="RefSeq" id="WP_099622243.1">
    <property type="nucleotide sequence ID" value="NZ_CP024201.1"/>
</dbReference>
<accession>A0A2D2AYC6</accession>
<keyword evidence="3" id="KW-0830">Ubiquinone</keyword>
<dbReference type="GO" id="GO:0048039">
    <property type="term" value="F:ubiquinone binding"/>
    <property type="evidence" value="ECO:0007669"/>
    <property type="project" value="InterPro"/>
</dbReference>
<protein>
    <submittedName>
        <fullName evidence="3">Ubiquinone-binding protein</fullName>
    </submittedName>
</protein>
<evidence type="ECO:0000259" key="2">
    <source>
        <dbReference type="Pfam" id="PF03364"/>
    </source>
</evidence>
<dbReference type="InterPro" id="IPR005031">
    <property type="entry name" value="COQ10_START"/>
</dbReference>
<proteinExistence type="inferred from homology"/>
<dbReference type="OrthoDB" id="9804759at2"/>
<evidence type="ECO:0000313" key="3">
    <source>
        <dbReference type="EMBL" id="ATQ42992.1"/>
    </source>
</evidence>
<dbReference type="GO" id="GO:0045333">
    <property type="term" value="P:cellular respiration"/>
    <property type="evidence" value="ECO:0007669"/>
    <property type="project" value="InterPro"/>
</dbReference>
<dbReference type="EMBL" id="CP024201">
    <property type="protein sequence ID" value="ATQ42992.1"/>
    <property type="molecule type" value="Genomic_DNA"/>
</dbReference>
<evidence type="ECO:0000313" key="4">
    <source>
        <dbReference type="Proteomes" id="UP000228945"/>
    </source>
</evidence>
<gene>
    <name evidence="3" type="ORF">CSW64_11520</name>
</gene>
<dbReference type="InterPro" id="IPR044996">
    <property type="entry name" value="COQ10-like"/>
</dbReference>
<evidence type="ECO:0000256" key="1">
    <source>
        <dbReference type="ARBA" id="ARBA00008918"/>
    </source>
</evidence>
<dbReference type="PANTHER" id="PTHR12901:SF10">
    <property type="entry name" value="COENZYME Q-BINDING PROTEIN COQ10, MITOCHONDRIAL"/>
    <property type="match status" value="1"/>
</dbReference>
<dbReference type="KEGG" id="cmb:CSW64_11520"/>
<dbReference type="AlphaFoldDB" id="A0A2D2AYC6"/>
<dbReference type="CDD" id="cd07813">
    <property type="entry name" value="COQ10p_like"/>
    <property type="match status" value="1"/>
</dbReference>
<dbReference type="Gene3D" id="3.30.530.20">
    <property type="match status" value="1"/>
</dbReference>
<sequence length="149" mass="17327">MRHRLTRILPYTPDQLFELVGDVDRYPQFVPWITALRTWNAQDEGGGVTSVDAEAAVGFSFLRERFSTRVRRDAAARTIDVSLISGPFRRLQNRWRFLPHEQGCCVEFEIDFEFKVGFLDRLLNANFNHAVDKLIRCFDDRARTLYGAV</sequence>
<comment type="similarity">
    <text evidence="1">Belongs to the ribosome association toxin RatA family.</text>
</comment>
<dbReference type="PANTHER" id="PTHR12901">
    <property type="entry name" value="SPERM PROTEIN HOMOLOG"/>
    <property type="match status" value="1"/>
</dbReference>
<dbReference type="SUPFAM" id="SSF55961">
    <property type="entry name" value="Bet v1-like"/>
    <property type="match status" value="1"/>
</dbReference>
<dbReference type="InterPro" id="IPR023393">
    <property type="entry name" value="START-like_dom_sf"/>
</dbReference>